<dbReference type="Proteomes" id="UP000825799">
    <property type="component" value="Chromosome"/>
</dbReference>
<sequence length="223" mass="24036">MSFADRTDAGRRLAAALERFRSDDPIVLALPRGGVPVAAEVATALGAPLDLLLVRKIGVPGHSELAAGAIVDDPEPIVVRNEGVIAQAQISEAAFDRVRMAERAELRRRRQHYLGDRPPLDVTNRTVIVVDDGVATGATMRAALRALRRRHPRRLVLAVPVGQTETIAELGADADIVECLEVHEVFGAIGNFYSDFRQLSDDEVISTLARFGRPEDPPSPAGA</sequence>
<feature type="domain" description="Phosphoribosyltransferase" evidence="1">
    <location>
        <begin position="12"/>
        <end position="193"/>
    </location>
</feature>
<keyword evidence="2" id="KW-0808">Transferase</keyword>
<dbReference type="RefSeq" id="WP_220306804.1">
    <property type="nucleotide sequence ID" value="NZ_CP080590.1"/>
</dbReference>
<organism evidence="2 3">
    <name type="scientific">Devosia salina</name>
    <dbReference type="NCBI Taxonomy" id="2860336"/>
    <lineage>
        <taxon>Bacteria</taxon>
        <taxon>Pseudomonadati</taxon>
        <taxon>Pseudomonadota</taxon>
        <taxon>Alphaproteobacteria</taxon>
        <taxon>Hyphomicrobiales</taxon>
        <taxon>Devosiaceae</taxon>
        <taxon>Devosia</taxon>
    </lineage>
</organism>
<reference evidence="2 3" key="1">
    <citation type="submission" date="2021-08" db="EMBL/GenBank/DDBJ databases">
        <title>Devosia salina sp. nov., isolated from the South China Sea sediment.</title>
        <authorList>
            <person name="Zhou Z."/>
        </authorList>
    </citation>
    <scope>NUCLEOTIDE SEQUENCE [LARGE SCALE GENOMIC DNA]</scope>
    <source>
        <strain evidence="2 3">SCS-3</strain>
    </source>
</reference>
<dbReference type="SUPFAM" id="SSF53271">
    <property type="entry name" value="PRTase-like"/>
    <property type="match status" value="1"/>
</dbReference>
<keyword evidence="3" id="KW-1185">Reference proteome</keyword>
<dbReference type="Gene3D" id="3.30.1310.20">
    <property type="entry name" value="PRTase-like"/>
    <property type="match status" value="1"/>
</dbReference>
<dbReference type="InterPro" id="IPR029057">
    <property type="entry name" value="PRTase-like"/>
</dbReference>
<dbReference type="EMBL" id="CP080590">
    <property type="protein sequence ID" value="QYO78325.1"/>
    <property type="molecule type" value="Genomic_DNA"/>
</dbReference>
<dbReference type="InterPro" id="IPR000836">
    <property type="entry name" value="PRTase_dom"/>
</dbReference>
<dbReference type="CDD" id="cd06223">
    <property type="entry name" value="PRTases_typeI"/>
    <property type="match status" value="1"/>
</dbReference>
<accession>A0ABX8WHH2</accession>
<evidence type="ECO:0000313" key="3">
    <source>
        <dbReference type="Proteomes" id="UP000825799"/>
    </source>
</evidence>
<gene>
    <name evidence="2" type="ORF">K1X15_07185</name>
</gene>
<dbReference type="Gene3D" id="3.40.50.2020">
    <property type="match status" value="1"/>
</dbReference>
<dbReference type="Pfam" id="PF00156">
    <property type="entry name" value="Pribosyltran"/>
    <property type="match status" value="1"/>
</dbReference>
<evidence type="ECO:0000313" key="2">
    <source>
        <dbReference type="EMBL" id="QYO78325.1"/>
    </source>
</evidence>
<keyword evidence="2" id="KW-0328">Glycosyltransferase</keyword>
<protein>
    <submittedName>
        <fullName evidence="2">Phosphoribosyltransferase</fullName>
    </submittedName>
</protein>
<proteinExistence type="predicted"/>
<dbReference type="GO" id="GO:0016757">
    <property type="term" value="F:glycosyltransferase activity"/>
    <property type="evidence" value="ECO:0007669"/>
    <property type="project" value="UniProtKB-KW"/>
</dbReference>
<evidence type="ECO:0000259" key="1">
    <source>
        <dbReference type="Pfam" id="PF00156"/>
    </source>
</evidence>
<name>A0ABX8WHH2_9HYPH</name>